<dbReference type="PANTHER" id="PTHR33121:SF70">
    <property type="entry name" value="SIGNALING PROTEIN YKOW"/>
    <property type="match status" value="1"/>
</dbReference>
<dbReference type="InterPro" id="IPR029787">
    <property type="entry name" value="Nucleotide_cyclase"/>
</dbReference>
<dbReference type="SMART" id="SM00267">
    <property type="entry name" value="GGDEF"/>
    <property type="match status" value="1"/>
</dbReference>
<dbReference type="PANTHER" id="PTHR33121">
    <property type="entry name" value="CYCLIC DI-GMP PHOSPHODIESTERASE PDEF"/>
    <property type="match status" value="1"/>
</dbReference>
<feature type="transmembrane region" description="Helical" evidence="1">
    <location>
        <begin position="413"/>
        <end position="434"/>
    </location>
</feature>
<name>A0ABW8WDJ0_9CYAN</name>
<dbReference type="CDD" id="cd01949">
    <property type="entry name" value="GGDEF"/>
    <property type="match status" value="1"/>
</dbReference>
<dbReference type="InterPro" id="IPR043128">
    <property type="entry name" value="Rev_trsase/Diguanyl_cyclase"/>
</dbReference>
<dbReference type="SUPFAM" id="SSF55073">
    <property type="entry name" value="Nucleotide cyclase"/>
    <property type="match status" value="1"/>
</dbReference>
<keyword evidence="5" id="KW-1185">Reference proteome</keyword>
<evidence type="ECO:0000313" key="5">
    <source>
        <dbReference type="Proteomes" id="UP001628874"/>
    </source>
</evidence>
<dbReference type="Pfam" id="PF05226">
    <property type="entry name" value="CHASE2"/>
    <property type="match status" value="1"/>
</dbReference>
<dbReference type="EMBL" id="JBFQGM010000001">
    <property type="protein sequence ID" value="MFL9459066.1"/>
    <property type="molecule type" value="Genomic_DNA"/>
</dbReference>
<proteinExistence type="predicted"/>
<dbReference type="NCBIfam" id="TIGR00254">
    <property type="entry name" value="GGDEF"/>
    <property type="match status" value="1"/>
</dbReference>
<feature type="domain" description="EAL" evidence="2">
    <location>
        <begin position="611"/>
        <end position="867"/>
    </location>
</feature>
<keyword evidence="1" id="KW-1133">Transmembrane helix</keyword>
<dbReference type="RefSeq" id="WP_237265978.1">
    <property type="nucleotide sequence ID" value="NZ_JBFQGM010000001.1"/>
</dbReference>
<dbReference type="PROSITE" id="PS50883">
    <property type="entry name" value="EAL"/>
    <property type="match status" value="1"/>
</dbReference>
<feature type="transmembrane region" description="Helical" evidence="1">
    <location>
        <begin position="355"/>
        <end position="378"/>
    </location>
</feature>
<gene>
    <name evidence="4" type="ORF">AB0759_00230</name>
</gene>
<feature type="domain" description="GGDEF" evidence="3">
    <location>
        <begin position="468"/>
        <end position="602"/>
    </location>
</feature>
<dbReference type="Proteomes" id="UP001628874">
    <property type="component" value="Unassembled WGS sequence"/>
</dbReference>
<evidence type="ECO:0000256" key="1">
    <source>
        <dbReference type="SAM" id="Phobius"/>
    </source>
</evidence>
<dbReference type="InterPro" id="IPR050706">
    <property type="entry name" value="Cyclic-di-GMP_PDE-like"/>
</dbReference>
<evidence type="ECO:0000259" key="2">
    <source>
        <dbReference type="PROSITE" id="PS50883"/>
    </source>
</evidence>
<dbReference type="Pfam" id="PF00990">
    <property type="entry name" value="GGDEF"/>
    <property type="match status" value="1"/>
</dbReference>
<accession>A0ABW8WDJ0</accession>
<dbReference type="Pfam" id="PF00563">
    <property type="entry name" value="EAL"/>
    <property type="match status" value="1"/>
</dbReference>
<organism evidence="4 5">
    <name type="scientific">Scytonema tolypothrichoides VB-61278_2</name>
    <dbReference type="NCBI Taxonomy" id="3232314"/>
    <lineage>
        <taxon>Bacteria</taxon>
        <taxon>Bacillati</taxon>
        <taxon>Cyanobacteriota</taxon>
        <taxon>Cyanophyceae</taxon>
        <taxon>Nostocales</taxon>
        <taxon>Scytonemataceae</taxon>
        <taxon>Scytonema</taxon>
    </lineage>
</organism>
<protein>
    <submittedName>
        <fullName evidence="4">EAL domain-containing protein</fullName>
    </submittedName>
</protein>
<dbReference type="InterPro" id="IPR000160">
    <property type="entry name" value="GGDEF_dom"/>
</dbReference>
<evidence type="ECO:0000313" key="4">
    <source>
        <dbReference type="EMBL" id="MFL9459066.1"/>
    </source>
</evidence>
<dbReference type="PROSITE" id="PS50887">
    <property type="entry name" value="GGDEF"/>
    <property type="match status" value="1"/>
</dbReference>
<dbReference type="InterPro" id="IPR007890">
    <property type="entry name" value="CHASE2"/>
</dbReference>
<comment type="caution">
    <text evidence="4">The sequence shown here is derived from an EMBL/GenBank/DDBJ whole genome shotgun (WGS) entry which is preliminary data.</text>
</comment>
<reference evidence="4 5" key="1">
    <citation type="submission" date="2024-07" db="EMBL/GenBank/DDBJ databases">
        <authorList>
            <person name="Tripathy S."/>
        </authorList>
    </citation>
    <scope>NUCLEOTIDE SEQUENCE [LARGE SCALE GENOMIC DNA]</scope>
    <source>
        <strain evidence="4 5">VB-61278_2</strain>
    </source>
</reference>
<dbReference type="SMART" id="SM00052">
    <property type="entry name" value="EAL"/>
    <property type="match status" value="1"/>
</dbReference>
<dbReference type="CDD" id="cd01948">
    <property type="entry name" value="EAL"/>
    <property type="match status" value="1"/>
</dbReference>
<dbReference type="InterPro" id="IPR001633">
    <property type="entry name" value="EAL_dom"/>
</dbReference>
<feature type="transmembrane region" description="Helical" evidence="1">
    <location>
        <begin position="385"/>
        <end position="407"/>
    </location>
</feature>
<evidence type="ECO:0000259" key="3">
    <source>
        <dbReference type="PROSITE" id="PS50887"/>
    </source>
</evidence>
<dbReference type="SUPFAM" id="SSF141868">
    <property type="entry name" value="EAL domain-like"/>
    <property type="match status" value="1"/>
</dbReference>
<dbReference type="Gene3D" id="3.30.70.270">
    <property type="match status" value="1"/>
</dbReference>
<keyword evidence="1" id="KW-0472">Membrane</keyword>
<dbReference type="SMART" id="SM01080">
    <property type="entry name" value="CHASE2"/>
    <property type="match status" value="1"/>
</dbReference>
<keyword evidence="1" id="KW-0812">Transmembrane</keyword>
<dbReference type="InterPro" id="IPR035919">
    <property type="entry name" value="EAL_sf"/>
</dbReference>
<sequence>MLCARTVVGRQPLTHNPQPPTNPSVIAQFTKKLSSLLSVLNSYCQHKAIATLSVQQSVLAASILMAGLVLAARYTGGLQFLELLAFDQMVRLESNSEPDERLLVVAITEADIEKLKKWPISDQILAQALKNLQQYKPRAIGIDLYRNISVPPGENALLQQLRLPNVLSIYELGGVDAEKVPSIRGVPPEQTGFNDLLLDPDGVIRRNLMYAYEGEKKYYSFSLRLSLKYLAQQNVAFKTLPDGLQLGNTTFPALNTHSGGYHNLDDAGYQVLVSYGSIDVARQVTLTQVLRKEINPNLVKDKVVLIGTTAPSLKDIFFTPYNAGQSAKPRTPGVFLHAQFVSQILSTALDRKPLVWFWSEWEEILWIFLWALVGGALACRLRHPLLLGVVGVVSWAGLCGICFYIFLHGGWIPFVPASLTLITTGVSTFCYVLLRRSLHDPLTDLPNRDCFLKSLEVAISNSQLHQNTRFAVLFLNLDRFKIINESLGYQVGDQLLKNTAQRLKAGVRSRGTVARVGGDEFAILLLNISHTSEATQLADELQQQISQPFQKDGQQIFTSISIGIAFNQSELNYHPVELLRDAHIAMYRAKDLGKARHQVFATGMHTQVIKRFQLEADLRRGIELEELYLVYQPIVSLITEKIAGFEALVRWNHPKHGFVSPLEFISVAEETGLIIPLGKWIFQAACRQLSIWQAQFPASPPLMMSINLSGQQFTQPDLVEYIEQSLQETGLDGRSVKLEITESVAMNDVEAAISVMLRLRNLNLRLSIDDFGTGYSSLSYLHRFPVNTLKIDRSFVSRMEDTDEDAAIVQTIVMLSHSLGMDIVAEGVETVEQKAKLQALNCEYGQGYFFSKPVDSKTATALLQSQFSTTGSYLVEEQHKIPQA</sequence>
<dbReference type="Gene3D" id="3.20.20.450">
    <property type="entry name" value="EAL domain"/>
    <property type="match status" value="1"/>
</dbReference>